<evidence type="ECO:0000256" key="1">
    <source>
        <dbReference type="ARBA" id="ARBA00004141"/>
    </source>
</evidence>
<comment type="subcellular location">
    <subcellularLocation>
        <location evidence="1">Membrane</location>
        <topology evidence="1">Multi-pass membrane protein</topology>
    </subcellularLocation>
</comment>
<dbReference type="AlphaFoldDB" id="A0A9X4IMX4"/>
<feature type="transmembrane region" description="Helical" evidence="5">
    <location>
        <begin position="164"/>
        <end position="183"/>
    </location>
</feature>
<comment type="caution">
    <text evidence="7">The sequence shown here is derived from an EMBL/GenBank/DDBJ whole genome shotgun (WGS) entry which is preliminary data.</text>
</comment>
<feature type="transmembrane region" description="Helical" evidence="5">
    <location>
        <begin position="12"/>
        <end position="33"/>
    </location>
</feature>
<dbReference type="Proteomes" id="UP001149303">
    <property type="component" value="Unassembled WGS sequence"/>
</dbReference>
<evidence type="ECO:0000313" key="7">
    <source>
        <dbReference type="EMBL" id="MDE1208103.1"/>
    </source>
</evidence>
<sequence>MITNLKIRLQNYYIIIIIVGFLASSIIPSIFGIGINLNIIYRACIVFFSSMIILINLSSLSLKKQFLLLLLFLLLYLLSVVFDLYINQIRLWPTRTPLYYLQYLIGAVIFPVLALVSIDYKVINFDFILNGIYIILFILLLLSINLRIESSSGGRDVGDLDIGVLLYGQYGATMCILSMYQFFTTSRVLTKLLYSIGYLVGFLAIFISASRSPLLALFLVTIVFVLTRTGKTKALFFISFLGLLIYFFFIDILSFIGTYINSNFLDRIIYALEGVSTGRQSLFQTAFMEFVDAPFLGSAFLIQTGNAVGIYPHNLIIEAFMALGFIGGTLFLIIILKNIKKVFIILNAKSDKYVWIGLLYLQFLIFGMFSGSLYTSDFFWVYTVLIVGVSIKKDNLKISKNEN</sequence>
<name>A0A9X4IMX4_9FLAO</name>
<evidence type="ECO:0000259" key="6">
    <source>
        <dbReference type="Pfam" id="PF04932"/>
    </source>
</evidence>
<protein>
    <submittedName>
        <fullName evidence="7">O-antigen ligase family protein</fullName>
    </submittedName>
</protein>
<keyword evidence="8" id="KW-1185">Reference proteome</keyword>
<feature type="transmembrane region" description="Helical" evidence="5">
    <location>
        <begin position="236"/>
        <end position="260"/>
    </location>
</feature>
<evidence type="ECO:0000256" key="2">
    <source>
        <dbReference type="ARBA" id="ARBA00022692"/>
    </source>
</evidence>
<evidence type="ECO:0000256" key="3">
    <source>
        <dbReference type="ARBA" id="ARBA00022989"/>
    </source>
</evidence>
<feature type="transmembrane region" description="Helical" evidence="5">
    <location>
        <begin position="195"/>
        <end position="224"/>
    </location>
</feature>
<keyword evidence="7" id="KW-0436">Ligase</keyword>
<organism evidence="7 8">
    <name type="scientific">Tenacibaculum larymnensis</name>
    <dbReference type="NCBI Taxonomy" id="2878201"/>
    <lineage>
        <taxon>Bacteria</taxon>
        <taxon>Pseudomonadati</taxon>
        <taxon>Bacteroidota</taxon>
        <taxon>Flavobacteriia</taxon>
        <taxon>Flavobacteriales</taxon>
        <taxon>Flavobacteriaceae</taxon>
        <taxon>Tenacibaculum</taxon>
    </lineage>
</organism>
<evidence type="ECO:0000313" key="8">
    <source>
        <dbReference type="Proteomes" id="UP001149303"/>
    </source>
</evidence>
<dbReference type="RefSeq" id="WP_274641102.1">
    <property type="nucleotide sequence ID" value="NZ_JAIWJY010000012.1"/>
</dbReference>
<keyword evidence="2 5" id="KW-0812">Transmembrane</keyword>
<feature type="domain" description="O-antigen ligase-related" evidence="6">
    <location>
        <begin position="198"/>
        <end position="332"/>
    </location>
</feature>
<dbReference type="GO" id="GO:0016874">
    <property type="term" value="F:ligase activity"/>
    <property type="evidence" value="ECO:0007669"/>
    <property type="project" value="UniProtKB-KW"/>
</dbReference>
<keyword evidence="3 5" id="KW-1133">Transmembrane helix</keyword>
<feature type="transmembrane region" description="Helical" evidence="5">
    <location>
        <begin position="125"/>
        <end position="144"/>
    </location>
</feature>
<dbReference type="InterPro" id="IPR007016">
    <property type="entry name" value="O-antigen_ligase-rel_domated"/>
</dbReference>
<feature type="transmembrane region" description="Helical" evidence="5">
    <location>
        <begin position="39"/>
        <end position="59"/>
    </location>
</feature>
<accession>A0A9X4IMX4</accession>
<proteinExistence type="predicted"/>
<reference evidence="7" key="1">
    <citation type="submission" date="2021-09" db="EMBL/GenBank/DDBJ databases">
        <authorList>
            <person name="Smyrli M."/>
        </authorList>
    </citation>
    <scope>NUCLEOTIDE SEQUENCE</scope>
    <source>
        <strain evidence="7">LAR25</strain>
    </source>
</reference>
<evidence type="ECO:0000256" key="4">
    <source>
        <dbReference type="ARBA" id="ARBA00023136"/>
    </source>
</evidence>
<feature type="transmembrane region" description="Helical" evidence="5">
    <location>
        <begin position="315"/>
        <end position="336"/>
    </location>
</feature>
<feature type="transmembrane region" description="Helical" evidence="5">
    <location>
        <begin position="66"/>
        <end position="86"/>
    </location>
</feature>
<evidence type="ECO:0000256" key="5">
    <source>
        <dbReference type="SAM" id="Phobius"/>
    </source>
</evidence>
<keyword evidence="4 5" id="KW-0472">Membrane</keyword>
<feature type="transmembrane region" description="Helical" evidence="5">
    <location>
        <begin position="98"/>
        <end position="118"/>
    </location>
</feature>
<dbReference type="EMBL" id="JAIWJY010000012">
    <property type="protein sequence ID" value="MDE1208103.1"/>
    <property type="molecule type" value="Genomic_DNA"/>
</dbReference>
<gene>
    <name evidence="7" type="ORF">LCI24_14985</name>
</gene>
<feature type="transmembrane region" description="Helical" evidence="5">
    <location>
        <begin position="357"/>
        <end position="375"/>
    </location>
</feature>
<dbReference type="GO" id="GO:0016020">
    <property type="term" value="C:membrane"/>
    <property type="evidence" value="ECO:0007669"/>
    <property type="project" value="UniProtKB-SubCell"/>
</dbReference>
<dbReference type="Pfam" id="PF04932">
    <property type="entry name" value="Wzy_C"/>
    <property type="match status" value="1"/>
</dbReference>